<sequence length="256" mass="27291">MIQRQLLPFPPAARRGSPPWALALGVAAAVALLGTAGLATWRIRSAQSLARTSEPFQAFPQGASQSLLIVGDSTAVGTGASGPAASVAGLIASAHPGLRLVNRAADGAKYEDFVRQLLQDSETFDTVLVLGGGNDVIRFTSESALRVSVAKVAALARLRGTRVILMPPGNVGNAPFFFRPLAWLMARRSRMLHAVVREQAQRHGASYVDLYKPRSADPFAQRPRAMHAKDGLHPSDEGYRLWLAELQQQAGATLPA</sequence>
<dbReference type="Proteomes" id="UP000651050">
    <property type="component" value="Unassembled WGS sequence"/>
</dbReference>
<dbReference type="Gene3D" id="3.40.50.1110">
    <property type="entry name" value="SGNH hydrolase"/>
    <property type="match status" value="1"/>
</dbReference>
<dbReference type="InterPro" id="IPR053140">
    <property type="entry name" value="GDSL_Rv0518-like"/>
</dbReference>
<dbReference type="RefSeq" id="WP_196985646.1">
    <property type="nucleotide sequence ID" value="NZ_JADWYS010000001.1"/>
</dbReference>
<feature type="domain" description="SGNH hydrolase-type esterase" evidence="2">
    <location>
        <begin position="70"/>
        <end position="241"/>
    </location>
</feature>
<comment type="caution">
    <text evidence="3">The sequence shown here is derived from an EMBL/GenBank/DDBJ whole genome shotgun (WGS) entry which is preliminary data.</text>
</comment>
<dbReference type="GO" id="GO:0016788">
    <property type="term" value="F:hydrolase activity, acting on ester bonds"/>
    <property type="evidence" value="ECO:0007669"/>
    <property type="project" value="UniProtKB-ARBA"/>
</dbReference>
<evidence type="ECO:0000259" key="2">
    <source>
        <dbReference type="Pfam" id="PF13472"/>
    </source>
</evidence>
<accession>A0A931H396</accession>
<dbReference type="Pfam" id="PF13472">
    <property type="entry name" value="Lipase_GDSL_2"/>
    <property type="match status" value="1"/>
</dbReference>
<feature type="transmembrane region" description="Helical" evidence="1">
    <location>
        <begin position="20"/>
        <end position="41"/>
    </location>
</feature>
<evidence type="ECO:0000313" key="3">
    <source>
        <dbReference type="EMBL" id="MBG9387748.1"/>
    </source>
</evidence>
<keyword evidence="1" id="KW-1133">Transmembrane helix</keyword>
<evidence type="ECO:0000313" key="4">
    <source>
        <dbReference type="Proteomes" id="UP000651050"/>
    </source>
</evidence>
<dbReference type="InterPro" id="IPR013830">
    <property type="entry name" value="SGNH_hydro"/>
</dbReference>
<evidence type="ECO:0000256" key="1">
    <source>
        <dbReference type="SAM" id="Phobius"/>
    </source>
</evidence>
<keyword evidence="4" id="KW-1185">Reference proteome</keyword>
<name>A0A931H396_9BURK</name>
<dbReference type="PANTHER" id="PTHR43784:SF2">
    <property type="entry name" value="GDSL-LIKE LIPASE_ACYLHYDROLASE, PUTATIVE (AFU_ORTHOLOGUE AFUA_2G00820)-RELATED"/>
    <property type="match status" value="1"/>
</dbReference>
<dbReference type="SUPFAM" id="SSF52266">
    <property type="entry name" value="SGNH hydrolase"/>
    <property type="match status" value="1"/>
</dbReference>
<keyword evidence="1" id="KW-0472">Membrane</keyword>
<dbReference type="InterPro" id="IPR036514">
    <property type="entry name" value="SGNH_hydro_sf"/>
</dbReference>
<keyword evidence="1" id="KW-0812">Transmembrane</keyword>
<dbReference type="EMBL" id="JADWYS010000001">
    <property type="protein sequence ID" value="MBG9387748.1"/>
    <property type="molecule type" value="Genomic_DNA"/>
</dbReference>
<dbReference type="AlphaFoldDB" id="A0A931H396"/>
<organism evidence="3 4">
    <name type="scientific">Caenimonas aquaedulcis</name>
    <dbReference type="NCBI Taxonomy" id="2793270"/>
    <lineage>
        <taxon>Bacteria</taxon>
        <taxon>Pseudomonadati</taxon>
        <taxon>Pseudomonadota</taxon>
        <taxon>Betaproteobacteria</taxon>
        <taxon>Burkholderiales</taxon>
        <taxon>Comamonadaceae</taxon>
        <taxon>Caenimonas</taxon>
    </lineage>
</organism>
<gene>
    <name evidence="3" type="ORF">I5803_06940</name>
</gene>
<dbReference type="PANTHER" id="PTHR43784">
    <property type="entry name" value="GDSL-LIKE LIPASE/ACYLHYDROLASE, PUTATIVE (AFU_ORTHOLOGUE AFUA_2G00820)-RELATED"/>
    <property type="match status" value="1"/>
</dbReference>
<protein>
    <submittedName>
        <fullName evidence="3">GDSL family lipase</fullName>
    </submittedName>
</protein>
<reference evidence="3" key="1">
    <citation type="submission" date="2020-11" db="EMBL/GenBank/DDBJ databases">
        <title>Bacterial whole genome sequence for Caenimonas sp. DR4.4.</title>
        <authorList>
            <person name="Le V."/>
            <person name="Ko S.-R."/>
            <person name="Ahn C.-Y."/>
            <person name="Oh H.-M."/>
        </authorList>
    </citation>
    <scope>NUCLEOTIDE SEQUENCE</scope>
    <source>
        <strain evidence="3">DR4.4</strain>
    </source>
</reference>
<proteinExistence type="predicted"/>